<evidence type="ECO:0000256" key="1">
    <source>
        <dbReference type="SAM" id="Phobius"/>
    </source>
</evidence>
<name>A0ABU2P636_9ACTN</name>
<dbReference type="Proteomes" id="UP001183586">
    <property type="component" value="Unassembled WGS sequence"/>
</dbReference>
<comment type="caution">
    <text evidence="2">The sequence shown here is derived from an EMBL/GenBank/DDBJ whole genome shotgun (WGS) entry which is preliminary data.</text>
</comment>
<keyword evidence="1" id="KW-0472">Membrane</keyword>
<dbReference type="RefSeq" id="WP_311680459.1">
    <property type="nucleotide sequence ID" value="NZ_JAVREU010000002.1"/>
</dbReference>
<keyword evidence="3" id="KW-1185">Reference proteome</keyword>
<protein>
    <submittedName>
        <fullName evidence="2">Uncharacterized protein</fullName>
    </submittedName>
</protein>
<evidence type="ECO:0000313" key="3">
    <source>
        <dbReference type="Proteomes" id="UP001183586"/>
    </source>
</evidence>
<organism evidence="2 3">
    <name type="scientific">Streptomyces dubilierae</name>
    <dbReference type="NCBI Taxonomy" id="3075533"/>
    <lineage>
        <taxon>Bacteria</taxon>
        <taxon>Bacillati</taxon>
        <taxon>Actinomycetota</taxon>
        <taxon>Actinomycetes</taxon>
        <taxon>Kitasatosporales</taxon>
        <taxon>Streptomycetaceae</taxon>
        <taxon>Streptomyces</taxon>
    </lineage>
</organism>
<keyword evidence="1" id="KW-0812">Transmembrane</keyword>
<feature type="transmembrane region" description="Helical" evidence="1">
    <location>
        <begin position="33"/>
        <end position="54"/>
    </location>
</feature>
<proteinExistence type="predicted"/>
<accession>A0ABU2P636</accession>
<gene>
    <name evidence="2" type="ORF">RM641_09295</name>
</gene>
<reference evidence="3" key="1">
    <citation type="submission" date="2023-07" db="EMBL/GenBank/DDBJ databases">
        <title>30 novel species of actinomycetes from the DSMZ collection.</title>
        <authorList>
            <person name="Nouioui I."/>
        </authorList>
    </citation>
    <scope>NUCLEOTIDE SEQUENCE [LARGE SCALE GENOMIC DNA]</scope>
    <source>
        <strain evidence="3">DSM 41921</strain>
    </source>
</reference>
<dbReference type="EMBL" id="JAVREU010000002">
    <property type="protein sequence ID" value="MDT0387617.1"/>
    <property type="molecule type" value="Genomic_DNA"/>
</dbReference>
<evidence type="ECO:0000313" key="2">
    <source>
        <dbReference type="EMBL" id="MDT0387617.1"/>
    </source>
</evidence>
<keyword evidence="1" id="KW-1133">Transmembrane helix</keyword>
<sequence>MSDDAKSFARTATALLALCLSLSQLGRLLPSWAVALIGVPAPFVLFATAGRFAWSERWVQYRQIELPKGVLY</sequence>